<feature type="transmembrane region" description="Helical" evidence="14">
    <location>
        <begin position="28"/>
        <end position="48"/>
    </location>
</feature>
<keyword evidence="18" id="KW-1185">Reference proteome</keyword>
<evidence type="ECO:0000256" key="6">
    <source>
        <dbReference type="ARBA" id="ARBA00022475"/>
    </source>
</evidence>
<dbReference type="Gene3D" id="3.30.300.30">
    <property type="match status" value="1"/>
</dbReference>
<dbReference type="InterPro" id="IPR000067">
    <property type="entry name" value="FlgMring_FliF"/>
</dbReference>
<keyword evidence="17" id="KW-0969">Cilium</keyword>
<keyword evidence="9 14" id="KW-0472">Membrane</keyword>
<comment type="subunit">
    <text evidence="11">The basal body constitutes a major portion of the flagellar organelle and consists of four rings (L,P,S, and M) mounted on a central rod. The M ring is integral to the inner membrane of the cell and may be connected to the flagellar rod via the S ring. The S (supramembrane ring) lies just distal to the M ring. The L and P rings lie in the outer membrane and the periplasmic space, respectively.</text>
</comment>
<dbReference type="Proteomes" id="UP001589814">
    <property type="component" value="Unassembled WGS sequence"/>
</dbReference>
<feature type="region of interest" description="Disordered" evidence="13">
    <location>
        <begin position="502"/>
        <end position="563"/>
    </location>
</feature>
<evidence type="ECO:0000256" key="3">
    <source>
        <dbReference type="ARBA" id="ARBA00004651"/>
    </source>
</evidence>
<dbReference type="RefSeq" id="WP_026351947.1">
    <property type="nucleotide sequence ID" value="NZ_JBHLVX010000017.1"/>
</dbReference>
<comment type="subcellular location">
    <subcellularLocation>
        <location evidence="2 12">Bacterial flagellum basal body</location>
    </subcellularLocation>
    <subcellularLocation>
        <location evidence="3">Cell membrane</location>
        <topology evidence="3">Multi-pass membrane protein</topology>
    </subcellularLocation>
</comment>
<evidence type="ECO:0000256" key="12">
    <source>
        <dbReference type="PIRNR" id="PIRNR004862"/>
    </source>
</evidence>
<comment type="caution">
    <text evidence="17">The sequence shown here is derived from an EMBL/GenBank/DDBJ whole genome shotgun (WGS) entry which is preliminary data.</text>
</comment>
<evidence type="ECO:0000313" key="17">
    <source>
        <dbReference type="EMBL" id="MFC0267301.1"/>
    </source>
</evidence>
<evidence type="ECO:0000313" key="18">
    <source>
        <dbReference type="Proteomes" id="UP001589814"/>
    </source>
</evidence>
<keyword evidence="7 14" id="KW-0812">Transmembrane</keyword>
<evidence type="ECO:0000256" key="5">
    <source>
        <dbReference type="ARBA" id="ARBA00017949"/>
    </source>
</evidence>
<gene>
    <name evidence="17" type="primary">fliF</name>
    <name evidence="17" type="ORF">ACFFHW_04705</name>
</gene>
<dbReference type="InterPro" id="IPR013556">
    <property type="entry name" value="Flag_M-ring_C"/>
</dbReference>
<comment type="function">
    <text evidence="1 12">The M ring may be actively involved in energy transduction.</text>
</comment>
<dbReference type="InterPro" id="IPR006182">
    <property type="entry name" value="FliF_N_dom"/>
</dbReference>
<name>A0ABV6G0Y6_9GAMM</name>
<keyword evidence="17" id="KW-0966">Cell projection</keyword>
<feature type="compositionally biased region" description="Polar residues" evidence="13">
    <location>
        <begin position="298"/>
        <end position="307"/>
    </location>
</feature>
<keyword evidence="8 14" id="KW-1133">Transmembrane helix</keyword>
<evidence type="ECO:0000256" key="9">
    <source>
        <dbReference type="ARBA" id="ARBA00023136"/>
    </source>
</evidence>
<feature type="transmembrane region" description="Helical" evidence="14">
    <location>
        <begin position="471"/>
        <end position="492"/>
    </location>
</feature>
<evidence type="ECO:0000256" key="1">
    <source>
        <dbReference type="ARBA" id="ARBA00003820"/>
    </source>
</evidence>
<evidence type="ECO:0000256" key="8">
    <source>
        <dbReference type="ARBA" id="ARBA00022989"/>
    </source>
</evidence>
<dbReference type="Pfam" id="PF01514">
    <property type="entry name" value="YscJ_FliF"/>
    <property type="match status" value="1"/>
</dbReference>
<dbReference type="PANTHER" id="PTHR30046:SF0">
    <property type="entry name" value="FLAGELLAR M-RING PROTEIN"/>
    <property type="match status" value="1"/>
</dbReference>
<dbReference type="Pfam" id="PF08345">
    <property type="entry name" value="YscJ_FliF_C"/>
    <property type="match status" value="1"/>
</dbReference>
<evidence type="ECO:0000256" key="13">
    <source>
        <dbReference type="SAM" id="MobiDB-lite"/>
    </source>
</evidence>
<feature type="domain" description="Flagellar M-ring C-terminal" evidence="16">
    <location>
        <begin position="256"/>
        <end position="452"/>
    </location>
</feature>
<evidence type="ECO:0000259" key="16">
    <source>
        <dbReference type="Pfam" id="PF08345"/>
    </source>
</evidence>
<reference evidence="17 18" key="1">
    <citation type="submission" date="2024-09" db="EMBL/GenBank/DDBJ databases">
        <authorList>
            <person name="Sun Q."/>
            <person name="Mori K."/>
        </authorList>
    </citation>
    <scope>NUCLEOTIDE SEQUENCE [LARGE SCALE GENOMIC DNA]</scope>
    <source>
        <strain evidence="17 18">CCM 7415</strain>
    </source>
</reference>
<dbReference type="PRINTS" id="PR01009">
    <property type="entry name" value="FLGMRINGFLIF"/>
</dbReference>
<evidence type="ECO:0000256" key="14">
    <source>
        <dbReference type="SAM" id="Phobius"/>
    </source>
</evidence>
<feature type="region of interest" description="Disordered" evidence="13">
    <location>
        <begin position="284"/>
        <end position="347"/>
    </location>
</feature>
<evidence type="ECO:0000256" key="10">
    <source>
        <dbReference type="ARBA" id="ARBA00023143"/>
    </source>
</evidence>
<keyword evidence="17" id="KW-0282">Flagellum</keyword>
<dbReference type="InterPro" id="IPR045851">
    <property type="entry name" value="AMP-bd_C_sf"/>
</dbReference>
<sequence length="582" mass="63322">MSSDTSARSNNNQKLSGVMQRIRSNPRVPLIIGASAAIAIVVALLLWARSPDYRVLFSNLSDSDGGTIIAQLDQMQVPYRLSEGGGAIMVPADRVEQTRMQLAQQGLPDSGGVGFELMDSQSFGISQFAEQINYQRALEGELVRSIESLEAVRSARVHLALPEDSVFVRERREPSASVVLNLYRNRSVSDGQVSAITHLVAASVTNMPVDGVTVVDQNGDLLTNNEDNGPGQLSSSQLEYTHQIEEAYSRRIEQLLGTIVGADNVRAQVNAQLDFSVSEVTREMYEPNSGDNPAAIRSVQQSDSEQVGASGIGGVPGALSNQPPGDAVAPIDNPQQAEVDGEEGPVDEEAVDAAEQVATANQMVVPRSSNSSSTTNYEVNRVIRHTQEESGVLQRLSVAVVVDYAQNTDAEGNIEQVPLSDEQMAQLRSLIRESVGLSDARGDSLEVVNAAFNQTVGEAAPEIAWYRDRDLIALATTLAQYLLIALIALFLWRKVVKPLIERQQPAPQQAARTQGSLMASVGDDDDDDGEEDEDDIAHEVRKKQKQHQRHQQETMLKSIRDQAQKDPRMVALILRGWINGKD</sequence>
<comment type="similarity">
    <text evidence="4 12">Belongs to the FliF family.</text>
</comment>
<accession>A0ABV6G0Y6</accession>
<protein>
    <recommendedName>
        <fullName evidence="5 12">Flagellar M-ring protein</fullName>
    </recommendedName>
</protein>
<proteinExistence type="inferred from homology"/>
<feature type="compositionally biased region" description="Acidic residues" evidence="13">
    <location>
        <begin position="522"/>
        <end position="536"/>
    </location>
</feature>
<dbReference type="PANTHER" id="PTHR30046">
    <property type="entry name" value="FLAGELLAR M-RING PROTEIN"/>
    <property type="match status" value="1"/>
</dbReference>
<evidence type="ECO:0000256" key="2">
    <source>
        <dbReference type="ARBA" id="ARBA00004117"/>
    </source>
</evidence>
<evidence type="ECO:0000256" key="4">
    <source>
        <dbReference type="ARBA" id="ARBA00007971"/>
    </source>
</evidence>
<dbReference type="PIRSF" id="PIRSF004862">
    <property type="entry name" value="FliF"/>
    <property type="match status" value="1"/>
</dbReference>
<evidence type="ECO:0000256" key="7">
    <source>
        <dbReference type="ARBA" id="ARBA00022692"/>
    </source>
</evidence>
<feature type="domain" description="Flagellar M-ring N-terminal" evidence="15">
    <location>
        <begin position="49"/>
        <end position="223"/>
    </location>
</feature>
<keyword evidence="6" id="KW-1003">Cell membrane</keyword>
<dbReference type="InterPro" id="IPR043427">
    <property type="entry name" value="YscJ/FliF"/>
</dbReference>
<feature type="compositionally biased region" description="Basic residues" evidence="13">
    <location>
        <begin position="540"/>
        <end position="549"/>
    </location>
</feature>
<keyword evidence="10 12" id="KW-0975">Bacterial flagellum</keyword>
<dbReference type="NCBIfam" id="TIGR00206">
    <property type="entry name" value="fliF"/>
    <property type="match status" value="1"/>
</dbReference>
<evidence type="ECO:0000259" key="15">
    <source>
        <dbReference type="Pfam" id="PF01514"/>
    </source>
</evidence>
<dbReference type="EMBL" id="JBHLVX010000017">
    <property type="protein sequence ID" value="MFC0267301.1"/>
    <property type="molecule type" value="Genomic_DNA"/>
</dbReference>
<organism evidence="17 18">
    <name type="scientific">Kushneria aurantia</name>
    <dbReference type="NCBI Taxonomy" id="504092"/>
    <lineage>
        <taxon>Bacteria</taxon>
        <taxon>Pseudomonadati</taxon>
        <taxon>Pseudomonadota</taxon>
        <taxon>Gammaproteobacteria</taxon>
        <taxon>Oceanospirillales</taxon>
        <taxon>Halomonadaceae</taxon>
        <taxon>Kushneria</taxon>
    </lineage>
</organism>
<evidence type="ECO:0000256" key="11">
    <source>
        <dbReference type="ARBA" id="ARBA00025936"/>
    </source>
</evidence>